<evidence type="ECO:0000313" key="14">
    <source>
        <dbReference type="EMBL" id="WNY25623.1"/>
    </source>
</evidence>
<keyword evidence="5 13" id="KW-0812">Transmembrane</keyword>
<evidence type="ECO:0000256" key="9">
    <source>
        <dbReference type="ARBA" id="ARBA00023065"/>
    </source>
</evidence>
<protein>
    <submittedName>
        <fullName evidence="14">Cation/acetate symporter ActP</fullName>
    </submittedName>
</protein>
<keyword evidence="9" id="KW-0406">Ion transport</keyword>
<evidence type="ECO:0000256" key="11">
    <source>
        <dbReference type="ARBA" id="ARBA00023201"/>
    </source>
</evidence>
<feature type="transmembrane region" description="Helical" evidence="13">
    <location>
        <begin position="123"/>
        <end position="149"/>
    </location>
</feature>
<evidence type="ECO:0000256" key="1">
    <source>
        <dbReference type="ARBA" id="ARBA00004651"/>
    </source>
</evidence>
<dbReference type="Proteomes" id="UP001303587">
    <property type="component" value="Chromosome"/>
</dbReference>
<evidence type="ECO:0000256" key="2">
    <source>
        <dbReference type="ARBA" id="ARBA00006434"/>
    </source>
</evidence>
<dbReference type="GO" id="GO:0005886">
    <property type="term" value="C:plasma membrane"/>
    <property type="evidence" value="ECO:0007669"/>
    <property type="project" value="UniProtKB-SubCell"/>
</dbReference>
<dbReference type="GeneID" id="89230280"/>
<evidence type="ECO:0000256" key="4">
    <source>
        <dbReference type="ARBA" id="ARBA00022475"/>
    </source>
</evidence>
<keyword evidence="7 13" id="KW-1133">Transmembrane helix</keyword>
<dbReference type="EMBL" id="CP131060">
    <property type="protein sequence ID" value="WNY25623.1"/>
    <property type="molecule type" value="Genomic_DNA"/>
</dbReference>
<dbReference type="PROSITE" id="PS00457">
    <property type="entry name" value="NA_SOLUT_SYMP_2"/>
    <property type="match status" value="1"/>
</dbReference>
<dbReference type="Gene3D" id="1.20.1730.10">
    <property type="entry name" value="Sodium/glucose cotransporter"/>
    <property type="match status" value="1"/>
</dbReference>
<keyword evidence="15" id="KW-1185">Reference proteome</keyword>
<feature type="transmembrane region" description="Helical" evidence="13">
    <location>
        <begin position="314"/>
        <end position="334"/>
    </location>
</feature>
<dbReference type="PANTHER" id="PTHR48086">
    <property type="entry name" value="SODIUM/PROLINE SYMPORTER-RELATED"/>
    <property type="match status" value="1"/>
</dbReference>
<feature type="transmembrane region" description="Helical" evidence="13">
    <location>
        <begin position="155"/>
        <end position="178"/>
    </location>
</feature>
<evidence type="ECO:0000256" key="12">
    <source>
        <dbReference type="RuleBase" id="RU362091"/>
    </source>
</evidence>
<dbReference type="GO" id="GO:0015293">
    <property type="term" value="F:symporter activity"/>
    <property type="evidence" value="ECO:0007669"/>
    <property type="project" value="UniProtKB-KW"/>
</dbReference>
<name>A0AA96V5U6_9EURY</name>
<keyword evidence="11" id="KW-0739">Sodium transport</keyword>
<feature type="transmembrane region" description="Helical" evidence="13">
    <location>
        <begin position="223"/>
        <end position="246"/>
    </location>
</feature>
<proteinExistence type="inferred from homology"/>
<dbReference type="CDD" id="cd10322">
    <property type="entry name" value="SLC5sbd"/>
    <property type="match status" value="1"/>
</dbReference>
<evidence type="ECO:0000256" key="7">
    <source>
        <dbReference type="ARBA" id="ARBA00022989"/>
    </source>
</evidence>
<feature type="transmembrane region" description="Helical" evidence="13">
    <location>
        <begin position="49"/>
        <end position="72"/>
    </location>
</feature>
<dbReference type="Pfam" id="PF00474">
    <property type="entry name" value="SSF"/>
    <property type="match status" value="1"/>
</dbReference>
<dbReference type="GO" id="GO:0006814">
    <property type="term" value="P:sodium ion transport"/>
    <property type="evidence" value="ECO:0007669"/>
    <property type="project" value="UniProtKB-KW"/>
</dbReference>
<keyword evidence="4" id="KW-1003">Cell membrane</keyword>
<dbReference type="InterPro" id="IPR001734">
    <property type="entry name" value="Na/solute_symporter"/>
</dbReference>
<feature type="transmembrane region" description="Helical" evidence="13">
    <location>
        <begin position="459"/>
        <end position="480"/>
    </location>
</feature>
<sequence>MDTTLIIGFGITLAAYLVVLVAIGWYFNKKQKTVVDFWLAGRKLGALPLGFASAASWITGGGILAVTAMYLLGGLGSIWTFAAPNVIALFLIGLLVTKIKSLPAITQPELLEQRYAGSIRGPVAVIIAIVMILFAAADISGLSLIFGVFFGFDPLFAAVLIAVSVSVYVLLGGLSAVVWTDVIQYLMLAGITIFLAIAVIFTASGDSMLSVSDFITTSAPAGWWNPFSIGIPMILIFCIAIMPGWVSEHDQWQKVWAARDEKSARNGFFFGSFLMLLIFGISCCLLGLGLRVLYPEIADMGSAEVALLNFISSHYGAPVIIASALGLTAAAMSCTDTFSTSGGSTISRDIYQRYIKPDATMKDLKVVNRIAVLIIIVGATIVSFLPINIIEFIHIATYIASAAYFFPLMGGLYWKRATKEGAMASLIVGGVSQIAMVAIDLYMGATNGVYYLETISPVFTAHGVILGMALSAVALVVVSLMTKKSSVYNLAPFFPDEAKVLERDEVDHVNVNSEEYKTYKKALKIEKTGERESFHLELKASAPLNWERFTDELAKSSDAWISTGRHTIYRLTHGDLLSCPTLSRGNNEQEIWVAAEPRLEGSNIAQVEVFLAYNEVAALLKSMGILTNLIVPEAKK</sequence>
<feature type="transmembrane region" description="Helical" evidence="13">
    <location>
        <begin position="395"/>
        <end position="414"/>
    </location>
</feature>
<evidence type="ECO:0000256" key="3">
    <source>
        <dbReference type="ARBA" id="ARBA00022448"/>
    </source>
</evidence>
<keyword evidence="10 13" id="KW-0472">Membrane</keyword>
<dbReference type="InterPro" id="IPR038377">
    <property type="entry name" value="Na/Glc_symporter_sf"/>
</dbReference>
<dbReference type="InterPro" id="IPR050277">
    <property type="entry name" value="Sodium:Solute_Symporter"/>
</dbReference>
<reference evidence="14 15" key="1">
    <citation type="submission" date="2023-07" db="EMBL/GenBank/DDBJ databases">
        <title>Closed genoem sequence of Methanosarcinaceae archaeon Ac7.</title>
        <authorList>
            <person name="Poehlein A."/>
            <person name="Protasov E."/>
            <person name="Platt K."/>
            <person name="Reeh H."/>
            <person name="Daniel R."/>
            <person name="Brune A."/>
        </authorList>
    </citation>
    <scope>NUCLEOTIDE SEQUENCE [LARGE SCALE GENOMIC DNA]</scope>
    <source>
        <strain evidence="14 15">Ac7</strain>
    </source>
</reference>
<evidence type="ECO:0000256" key="5">
    <source>
        <dbReference type="ARBA" id="ARBA00022692"/>
    </source>
</evidence>
<evidence type="ECO:0000256" key="10">
    <source>
        <dbReference type="ARBA" id="ARBA00023136"/>
    </source>
</evidence>
<feature type="transmembrane region" description="Helical" evidence="13">
    <location>
        <begin position="370"/>
        <end position="389"/>
    </location>
</feature>
<keyword evidence="3" id="KW-0813">Transport</keyword>
<evidence type="ECO:0000256" key="6">
    <source>
        <dbReference type="ARBA" id="ARBA00022847"/>
    </source>
</evidence>
<accession>A0AA96V5U6</accession>
<evidence type="ECO:0000313" key="15">
    <source>
        <dbReference type="Proteomes" id="UP001303587"/>
    </source>
</evidence>
<comment type="similarity">
    <text evidence="2 12">Belongs to the sodium:solute symporter (SSF) (TC 2.A.21) family.</text>
</comment>
<feature type="transmembrane region" description="Helical" evidence="13">
    <location>
        <begin position="6"/>
        <end position="28"/>
    </location>
</feature>
<feature type="transmembrane region" description="Helical" evidence="13">
    <location>
        <begin position="421"/>
        <end position="439"/>
    </location>
</feature>
<gene>
    <name evidence="14" type="primary">actP</name>
    <name evidence="14" type="ORF">MsAc7_11750</name>
</gene>
<comment type="subcellular location">
    <subcellularLocation>
        <location evidence="1">Cell membrane</location>
        <topology evidence="1">Multi-pass membrane protein</topology>
    </subcellularLocation>
</comment>
<dbReference type="PANTHER" id="PTHR48086:SF3">
    <property type="entry name" value="SODIUM_PROLINE SYMPORTER"/>
    <property type="match status" value="1"/>
</dbReference>
<evidence type="ECO:0000256" key="13">
    <source>
        <dbReference type="SAM" id="Phobius"/>
    </source>
</evidence>
<evidence type="ECO:0000256" key="8">
    <source>
        <dbReference type="ARBA" id="ARBA00023053"/>
    </source>
</evidence>
<organism evidence="14 15">
    <name type="scientific">Methanolapillus millepedarum</name>
    <dbReference type="NCBI Taxonomy" id="3028296"/>
    <lineage>
        <taxon>Archaea</taxon>
        <taxon>Methanobacteriati</taxon>
        <taxon>Methanobacteriota</taxon>
        <taxon>Stenosarchaea group</taxon>
        <taxon>Methanomicrobia</taxon>
        <taxon>Methanosarcinales</taxon>
        <taxon>Methanosarcinaceae</taxon>
        <taxon>Methanolapillus</taxon>
    </lineage>
</organism>
<feature type="transmembrane region" description="Helical" evidence="13">
    <location>
        <begin position="185"/>
        <end position="203"/>
    </location>
</feature>
<dbReference type="GO" id="GO:0046942">
    <property type="term" value="P:carboxylic acid transport"/>
    <property type="evidence" value="ECO:0007669"/>
    <property type="project" value="UniProtKB-ARBA"/>
</dbReference>
<dbReference type="AlphaFoldDB" id="A0AA96V5U6"/>
<dbReference type="PROSITE" id="PS50283">
    <property type="entry name" value="NA_SOLUT_SYMP_3"/>
    <property type="match status" value="1"/>
</dbReference>
<keyword evidence="6" id="KW-0769">Symport</keyword>
<feature type="transmembrane region" description="Helical" evidence="13">
    <location>
        <begin position="78"/>
        <end position="97"/>
    </location>
</feature>
<dbReference type="RefSeq" id="WP_338101983.1">
    <property type="nucleotide sequence ID" value="NZ_CP131060.1"/>
</dbReference>
<keyword evidence="8" id="KW-0915">Sodium</keyword>
<dbReference type="InterPro" id="IPR018212">
    <property type="entry name" value="Na/solute_symporter_CS"/>
</dbReference>
<feature type="transmembrane region" description="Helical" evidence="13">
    <location>
        <begin position="267"/>
        <end position="294"/>
    </location>
</feature>